<sequence>MDDSKERCEGEFPRGHHICVIVSDALSPIERWASCELPREGAIDDKLENLEWWACAVLGGGLLLLGIVEFIAVRLYL</sequence>
<reference evidence="2 3" key="1">
    <citation type="submission" date="2019-07" db="EMBL/GenBank/DDBJ databases">
        <title>Genomics analysis of Aphanomyces spp. identifies a new class of oomycete effector associated with host adaptation.</title>
        <authorList>
            <person name="Gaulin E."/>
        </authorList>
    </citation>
    <scope>NUCLEOTIDE SEQUENCE [LARGE SCALE GENOMIC DNA]</scope>
    <source>
        <strain evidence="2 3">ATCC 201684</strain>
    </source>
</reference>
<evidence type="ECO:0000313" key="3">
    <source>
        <dbReference type="Proteomes" id="UP000481153"/>
    </source>
</evidence>
<protein>
    <submittedName>
        <fullName evidence="2">Uncharacterized protein</fullName>
    </submittedName>
</protein>
<comment type="caution">
    <text evidence="2">The sequence shown here is derived from an EMBL/GenBank/DDBJ whole genome shotgun (WGS) entry which is preliminary data.</text>
</comment>
<evidence type="ECO:0000256" key="1">
    <source>
        <dbReference type="SAM" id="Phobius"/>
    </source>
</evidence>
<organism evidence="2 3">
    <name type="scientific">Aphanomyces euteiches</name>
    <dbReference type="NCBI Taxonomy" id="100861"/>
    <lineage>
        <taxon>Eukaryota</taxon>
        <taxon>Sar</taxon>
        <taxon>Stramenopiles</taxon>
        <taxon>Oomycota</taxon>
        <taxon>Saprolegniomycetes</taxon>
        <taxon>Saprolegniales</taxon>
        <taxon>Verrucalvaceae</taxon>
        <taxon>Aphanomyces</taxon>
    </lineage>
</organism>
<dbReference type="EMBL" id="VJMJ01000166">
    <property type="protein sequence ID" value="KAF0729303.1"/>
    <property type="molecule type" value="Genomic_DNA"/>
</dbReference>
<proteinExistence type="predicted"/>
<dbReference type="Proteomes" id="UP000481153">
    <property type="component" value="Unassembled WGS sequence"/>
</dbReference>
<keyword evidence="1" id="KW-0812">Transmembrane</keyword>
<dbReference type="VEuPathDB" id="FungiDB:AeMF1_018379"/>
<evidence type="ECO:0000313" key="2">
    <source>
        <dbReference type="EMBL" id="KAF0729303.1"/>
    </source>
</evidence>
<keyword evidence="1" id="KW-1133">Transmembrane helix</keyword>
<gene>
    <name evidence="2" type="ORF">Ae201684_013049</name>
</gene>
<keyword evidence="1" id="KW-0472">Membrane</keyword>
<dbReference type="AlphaFoldDB" id="A0A6G0WPM6"/>
<feature type="transmembrane region" description="Helical" evidence="1">
    <location>
        <begin position="50"/>
        <end position="73"/>
    </location>
</feature>
<name>A0A6G0WPM6_9STRA</name>
<accession>A0A6G0WPM6</accession>
<keyword evidence="3" id="KW-1185">Reference proteome</keyword>